<keyword evidence="2" id="KW-1185">Reference proteome</keyword>
<dbReference type="RefSeq" id="WP_049725196.1">
    <property type="nucleotide sequence ID" value="NZ_CP012154.1"/>
</dbReference>
<dbReference type="STRING" id="1579979.WM2015_1186"/>
<dbReference type="KEGG" id="wma:WM2015_1186"/>
<protein>
    <submittedName>
        <fullName evidence="1">Uncharacterized protein</fullName>
    </submittedName>
</protein>
<organism evidence="1 2">
    <name type="scientific">Wenzhouxiangella marina</name>
    <dbReference type="NCBI Taxonomy" id="1579979"/>
    <lineage>
        <taxon>Bacteria</taxon>
        <taxon>Pseudomonadati</taxon>
        <taxon>Pseudomonadota</taxon>
        <taxon>Gammaproteobacteria</taxon>
        <taxon>Chromatiales</taxon>
        <taxon>Wenzhouxiangellaceae</taxon>
        <taxon>Wenzhouxiangella</taxon>
    </lineage>
</organism>
<dbReference type="Proteomes" id="UP000066624">
    <property type="component" value="Chromosome"/>
</dbReference>
<name>A0A0K0XV67_9GAMM</name>
<dbReference type="EMBL" id="CP012154">
    <property type="protein sequence ID" value="AKS41560.1"/>
    <property type="molecule type" value="Genomic_DNA"/>
</dbReference>
<evidence type="ECO:0000313" key="2">
    <source>
        <dbReference type="Proteomes" id="UP000066624"/>
    </source>
</evidence>
<reference evidence="1 2" key="1">
    <citation type="submission" date="2015-07" db="EMBL/GenBank/DDBJ databases">
        <authorList>
            <person name="Noorani M."/>
        </authorList>
    </citation>
    <scope>NUCLEOTIDE SEQUENCE [LARGE SCALE GENOMIC DNA]</scope>
    <source>
        <strain evidence="1 2">KCTC 42284</strain>
    </source>
</reference>
<evidence type="ECO:0000313" key="1">
    <source>
        <dbReference type="EMBL" id="AKS41560.1"/>
    </source>
</evidence>
<accession>A0A0K0XV67</accession>
<proteinExistence type="predicted"/>
<sequence length="191" mass="20677">MAENQNPAGKPWHRHFETVGSITAIVVGVAALYVSWDQGRVMREEVRASVWPAVQLDGFVSRDESTISAGLNIANAGVGPALIRRISVFHDGRLLSDFDEVASRMPANADPSRQSVAGRILGAGDRVEAFSFRYPLGEDPADAVELERAMSQSWNVEVCYCSSLGQCWIARTDGSIPLDAEGCEQTPGSRL</sequence>
<dbReference type="AlphaFoldDB" id="A0A0K0XV67"/>
<gene>
    <name evidence="1" type="ORF">WM2015_1186</name>
</gene>
<dbReference type="OrthoDB" id="1492993at2"/>